<feature type="repeat" description="RCC1" evidence="2">
    <location>
        <begin position="145"/>
        <end position="193"/>
    </location>
</feature>
<keyword evidence="4" id="KW-1185">Reference proteome</keyword>
<dbReference type="InterPro" id="IPR051210">
    <property type="entry name" value="Ub_ligase/GEF_domain"/>
</dbReference>
<evidence type="ECO:0000256" key="1">
    <source>
        <dbReference type="ARBA" id="ARBA00022737"/>
    </source>
</evidence>
<dbReference type="Gene3D" id="3.30.710.10">
    <property type="entry name" value="Potassium Channel Kv1.1, Chain A"/>
    <property type="match status" value="1"/>
</dbReference>
<dbReference type="Pfam" id="PF13540">
    <property type="entry name" value="RCC1_2"/>
    <property type="match status" value="1"/>
</dbReference>
<accession>A0A6P6YKR1</accession>
<dbReference type="Proteomes" id="UP000515146">
    <property type="component" value="Unplaced"/>
</dbReference>
<feature type="domain" description="BTB" evidence="3">
    <location>
        <begin position="373"/>
        <end position="438"/>
    </location>
</feature>
<evidence type="ECO:0000313" key="4">
    <source>
        <dbReference type="Proteomes" id="UP000515146"/>
    </source>
</evidence>
<evidence type="ECO:0000259" key="3">
    <source>
        <dbReference type="PROSITE" id="PS50097"/>
    </source>
</evidence>
<evidence type="ECO:0000313" key="5">
    <source>
        <dbReference type="RefSeq" id="XP_027205346.1"/>
    </source>
</evidence>
<dbReference type="Gene3D" id="2.130.10.30">
    <property type="entry name" value="Regulator of chromosome condensation 1/beta-lactamase-inhibitor protein II"/>
    <property type="match status" value="1"/>
</dbReference>
<dbReference type="InterPro" id="IPR000210">
    <property type="entry name" value="BTB/POZ_dom"/>
</dbReference>
<sequence length="532" mass="61252">MKKSPTDTYVDIELFRNDLKDIDWNFIENIVSIYKISICKRKINCLLMTNDATYAYGKEICKWLSLKHNPKQPQKIDNLNGKKIIQVDSSDELVVVLTVDGLVYLASEDSEWQTNNTFRLISTDNDRFEMIACGRLHLLLLRQDGTVFAMGDNFYWQLANISDSSYDTLVNIGLKNVKTIACGLVHNLALTNTNQIYSWGCNENAQLGLGAVDFARETPTLVSFPGGPFISPIKNIAAGMHHSLFLFEDGQIFRCGYDECYIDDDDQNTMVPKKLPIENVLNVACKNDLEISLVLDQSSNYYVLNDLDDENEELKKKELVQLKKLDGQPNSFVAASLMAIRSPITFGLTSAIYTFETNDPISFIGLLDKPDNYDVEFIIGDKRILACKCYLRMVSNYYNRMFSGQWQENKQVMINSYSYDAYYSYLIMLHTGHIRINQLNIAELIDLANCYGDEKLMENCKTFIQRDLNERTLLDYFPLINKYQLDTMHDKLVELTVENILPKIADNLLENKKNIMKFLELNLYEQQFFLKK</sequence>
<dbReference type="Pfam" id="PF00651">
    <property type="entry name" value="BTB"/>
    <property type="match status" value="1"/>
</dbReference>
<dbReference type="OrthoDB" id="10256179at2759"/>
<name>A0A6P6YKR1_DERPT</name>
<dbReference type="InterPro" id="IPR009091">
    <property type="entry name" value="RCC1/BLIP-II"/>
</dbReference>
<keyword evidence="1" id="KW-0677">Repeat</keyword>
<protein>
    <submittedName>
        <fullName evidence="5">RCC1 and BTB domain-containing protein 2-like</fullName>
    </submittedName>
</protein>
<proteinExistence type="predicted"/>
<dbReference type="AlphaFoldDB" id="A0A6P6YKR1"/>
<dbReference type="SUPFAM" id="SSF50985">
    <property type="entry name" value="RCC1/BLIP-II"/>
    <property type="match status" value="1"/>
</dbReference>
<reference evidence="5" key="1">
    <citation type="submission" date="2025-08" db="UniProtKB">
        <authorList>
            <consortium name="RefSeq"/>
        </authorList>
    </citation>
    <scope>IDENTIFICATION</scope>
    <source>
        <strain evidence="5">Airmid</strain>
    </source>
</reference>
<dbReference type="RefSeq" id="XP_027205346.1">
    <property type="nucleotide sequence ID" value="XM_027349545.1"/>
</dbReference>
<dbReference type="PANTHER" id="PTHR22870">
    <property type="entry name" value="REGULATOR OF CHROMOSOME CONDENSATION"/>
    <property type="match status" value="1"/>
</dbReference>
<evidence type="ECO:0000256" key="2">
    <source>
        <dbReference type="PROSITE-ProRule" id="PRU00235"/>
    </source>
</evidence>
<dbReference type="PROSITE" id="PS50097">
    <property type="entry name" value="BTB"/>
    <property type="match status" value="1"/>
</dbReference>
<dbReference type="Pfam" id="PF00415">
    <property type="entry name" value="RCC1"/>
    <property type="match status" value="1"/>
</dbReference>
<dbReference type="InterPro" id="IPR011333">
    <property type="entry name" value="SKP1/BTB/POZ_sf"/>
</dbReference>
<dbReference type="InParanoid" id="A0A6P6YKR1"/>
<feature type="repeat" description="RCC1" evidence="2">
    <location>
        <begin position="194"/>
        <end position="249"/>
    </location>
</feature>
<dbReference type="SUPFAM" id="SSF54695">
    <property type="entry name" value="POZ domain"/>
    <property type="match status" value="1"/>
</dbReference>
<dbReference type="PRINTS" id="PR00633">
    <property type="entry name" value="RCCNDNSATION"/>
</dbReference>
<dbReference type="InterPro" id="IPR000408">
    <property type="entry name" value="Reg_chr_condens"/>
</dbReference>
<dbReference type="PANTHER" id="PTHR22870:SF408">
    <property type="entry name" value="OS09G0560450 PROTEIN"/>
    <property type="match status" value="1"/>
</dbReference>
<dbReference type="PROSITE" id="PS00626">
    <property type="entry name" value="RCC1_2"/>
    <property type="match status" value="2"/>
</dbReference>
<gene>
    <name evidence="5" type="primary">LOC113798951</name>
</gene>
<organism evidence="4 5">
    <name type="scientific">Dermatophagoides pteronyssinus</name>
    <name type="common">European house dust mite</name>
    <dbReference type="NCBI Taxonomy" id="6956"/>
    <lineage>
        <taxon>Eukaryota</taxon>
        <taxon>Metazoa</taxon>
        <taxon>Ecdysozoa</taxon>
        <taxon>Arthropoda</taxon>
        <taxon>Chelicerata</taxon>
        <taxon>Arachnida</taxon>
        <taxon>Acari</taxon>
        <taxon>Acariformes</taxon>
        <taxon>Sarcoptiformes</taxon>
        <taxon>Astigmata</taxon>
        <taxon>Psoroptidia</taxon>
        <taxon>Analgoidea</taxon>
        <taxon>Pyroglyphidae</taxon>
        <taxon>Dermatophagoidinae</taxon>
        <taxon>Dermatophagoides</taxon>
    </lineage>
</organism>
<dbReference type="SMART" id="SM00225">
    <property type="entry name" value="BTB"/>
    <property type="match status" value="1"/>
</dbReference>
<dbReference type="PROSITE" id="PS50012">
    <property type="entry name" value="RCC1_3"/>
    <property type="match status" value="2"/>
</dbReference>
<dbReference type="KEGG" id="dpte:113798951"/>